<accession>A0AAJ1NEL7</accession>
<dbReference type="AlphaFoldDB" id="A0AAJ1NEL7"/>
<dbReference type="Gene3D" id="3.10.28.10">
    <property type="entry name" value="Homing endonucleases"/>
    <property type="match status" value="1"/>
</dbReference>
<dbReference type="Proteomes" id="UP001216801">
    <property type="component" value="Unassembled WGS sequence"/>
</dbReference>
<evidence type="ECO:0000313" key="1">
    <source>
        <dbReference type="EMBL" id="MDG0955561.1"/>
    </source>
</evidence>
<dbReference type="InterPro" id="IPR027434">
    <property type="entry name" value="Homing_endonucl"/>
</dbReference>
<evidence type="ECO:0000313" key="2">
    <source>
        <dbReference type="Proteomes" id="UP001216801"/>
    </source>
</evidence>
<dbReference type="RefSeq" id="WP_277617229.1">
    <property type="nucleotide sequence ID" value="NZ_JARPRP010000039.1"/>
</dbReference>
<sequence>MYKEIKTGLDLGAKFLTEDTAYFLGLLMADEKISWNDKTYWISPVRHNPTHFEQSDLEAHYTIVKKLAKSLNKQDFTRFISFYKAYGVKFPKFNAGKNGFVTIFEQKVATYSLDDLIEDTRETLLSSIPQVKKAFLVGVFDGRSSYDKTYKLIALDIENLNLINLLSEMFEQLDIKVKVNNLDSARKRNNPKAKPRKPQIRIKHLEFLTKIGFLSPVRFKKATMGLSSSTFVNQDVMLEGHKFIG</sequence>
<comment type="caution">
    <text evidence="1">The sequence shown here is derived from an EMBL/GenBank/DDBJ whole genome shotgun (WGS) entry which is preliminary data.</text>
</comment>
<protein>
    <submittedName>
        <fullName evidence="1">Uncharacterized protein</fullName>
    </submittedName>
</protein>
<dbReference type="EMBL" id="JARPRR010000025">
    <property type="protein sequence ID" value="MDG0955561.1"/>
    <property type="molecule type" value="Genomic_DNA"/>
</dbReference>
<reference evidence="1" key="1">
    <citation type="submission" date="2023-03" db="EMBL/GenBank/DDBJ databases">
        <title>Genetic diversity of Bacillus cereus sensu lato isolates from Slovenia.</title>
        <authorList>
            <person name="Abdelli M."/>
        </authorList>
    </citation>
    <scope>NUCLEOTIDE SEQUENCE</scope>
    <source>
        <strain evidence="1">SIBC39</strain>
    </source>
</reference>
<organism evidence="1 2">
    <name type="scientific">Bacillus paranthracis</name>
    <dbReference type="NCBI Taxonomy" id="2026186"/>
    <lineage>
        <taxon>Bacteria</taxon>
        <taxon>Bacillati</taxon>
        <taxon>Bacillota</taxon>
        <taxon>Bacilli</taxon>
        <taxon>Bacillales</taxon>
        <taxon>Bacillaceae</taxon>
        <taxon>Bacillus</taxon>
        <taxon>Bacillus cereus group</taxon>
    </lineage>
</organism>
<gene>
    <name evidence="1" type="ORF">P6U19_23545</name>
</gene>
<proteinExistence type="predicted"/>
<name>A0AAJ1NEL7_9BACI</name>